<organism evidence="2 3">
    <name type="scientific">Anaerolinea thermophila</name>
    <dbReference type="NCBI Taxonomy" id="167964"/>
    <lineage>
        <taxon>Bacteria</taxon>
        <taxon>Bacillati</taxon>
        <taxon>Chloroflexota</taxon>
        <taxon>Anaerolineae</taxon>
        <taxon>Anaerolineales</taxon>
        <taxon>Anaerolineaceae</taxon>
        <taxon>Anaerolinea</taxon>
    </lineage>
</organism>
<reference evidence="2 3" key="1">
    <citation type="journal article" date="2015" name="MBio">
        <title>Genome-Resolved Metagenomic Analysis Reveals Roles for Candidate Phyla and Other Microbial Community Members in Biogeochemical Transformations in Oil Reservoirs.</title>
        <authorList>
            <person name="Hu P."/>
            <person name="Tom L."/>
            <person name="Singh A."/>
            <person name="Thomas B.C."/>
            <person name="Baker B.J."/>
            <person name="Piceno Y.M."/>
            <person name="Andersen G.L."/>
            <person name="Banfield J.F."/>
        </authorList>
    </citation>
    <scope>NUCLEOTIDE SEQUENCE [LARGE SCALE GENOMIC DNA]</scope>
    <source>
        <strain evidence="2">46_16</strain>
    </source>
</reference>
<proteinExistence type="predicted"/>
<evidence type="ECO:0000256" key="1">
    <source>
        <dbReference type="SAM" id="Phobius"/>
    </source>
</evidence>
<dbReference type="AlphaFoldDB" id="A0A101FX77"/>
<dbReference type="Proteomes" id="UP000064249">
    <property type="component" value="Unassembled WGS sequence"/>
</dbReference>
<protein>
    <recommendedName>
        <fullName evidence="4">DUF2089 domain-containing protein</fullName>
    </recommendedName>
</protein>
<gene>
    <name evidence="2" type="ORF">XD73_1002</name>
</gene>
<keyword evidence="1" id="KW-1133">Transmembrane helix</keyword>
<sequence>MVNQAERKVLDMVGQGQISAEEGLRLINAMGRQSEQPSETEDYEASSADQELVEINTEEAAARPQIPKEELDRMKHLKRWWVLPFAVGLVITTLGAIWMYMGYTAKGFGFGFWLAWTPFLLGIFITAVSYQSSHGVWLHVRIKQKPGESPQRIVISLPIPLTLTRWVVSTFGDRIPGLKNQPVSEYSEILKGISPEDPFYVHVDERDGEGVEVFFG</sequence>
<keyword evidence="1" id="KW-0812">Transmembrane</keyword>
<accession>A0A101FX77</accession>
<feature type="transmembrane region" description="Helical" evidence="1">
    <location>
        <begin position="107"/>
        <end position="130"/>
    </location>
</feature>
<evidence type="ECO:0000313" key="3">
    <source>
        <dbReference type="Proteomes" id="UP000064249"/>
    </source>
</evidence>
<evidence type="ECO:0000313" key="2">
    <source>
        <dbReference type="EMBL" id="KUK46128.1"/>
    </source>
</evidence>
<name>A0A101FX77_9CHLR</name>
<feature type="transmembrane region" description="Helical" evidence="1">
    <location>
        <begin position="80"/>
        <end position="101"/>
    </location>
</feature>
<comment type="caution">
    <text evidence="2">The sequence shown here is derived from an EMBL/GenBank/DDBJ whole genome shotgun (WGS) entry which is preliminary data.</text>
</comment>
<dbReference type="EMBL" id="LGFU01000068">
    <property type="protein sequence ID" value="KUK46128.1"/>
    <property type="molecule type" value="Genomic_DNA"/>
</dbReference>
<keyword evidence="1" id="KW-0472">Membrane</keyword>
<evidence type="ECO:0008006" key="4">
    <source>
        <dbReference type="Google" id="ProtNLM"/>
    </source>
</evidence>